<protein>
    <submittedName>
        <fullName evidence="2">Uncharacterized protein</fullName>
    </submittedName>
</protein>
<accession>A0A914YD12</accession>
<sequence>MGSTDNIKCPDPISYDSGIDEVIDSREVELLMAEKFAYQSGFHKSQVFSLMKNYTNMRIRITEFVMEIVKESLDENDVGKVLTMKLSKYSQSKCHQKVIKSFNQCIPFGSNPYALRFSQIFANLCEILQNESIIIKNLDTKCRNRPLFKGVI</sequence>
<name>A0A914YD12_9BILA</name>
<dbReference type="Proteomes" id="UP000887577">
    <property type="component" value="Unplaced"/>
</dbReference>
<keyword evidence="1" id="KW-1185">Reference proteome</keyword>
<dbReference type="Gene3D" id="1.10.132.130">
    <property type="match status" value="1"/>
</dbReference>
<evidence type="ECO:0000313" key="2">
    <source>
        <dbReference type="WBParaSite" id="PSU_v2.g15344.t1"/>
    </source>
</evidence>
<dbReference type="WBParaSite" id="PSU_v2.g15344.t1">
    <property type="protein sequence ID" value="PSU_v2.g15344.t1"/>
    <property type="gene ID" value="PSU_v2.g15344"/>
</dbReference>
<reference evidence="2" key="1">
    <citation type="submission" date="2022-11" db="UniProtKB">
        <authorList>
            <consortium name="WormBaseParasite"/>
        </authorList>
    </citation>
    <scope>IDENTIFICATION</scope>
</reference>
<dbReference type="InterPro" id="IPR048501">
    <property type="entry name" value="Legum_prodom"/>
</dbReference>
<organism evidence="1 2">
    <name type="scientific">Panagrolaimus superbus</name>
    <dbReference type="NCBI Taxonomy" id="310955"/>
    <lineage>
        <taxon>Eukaryota</taxon>
        <taxon>Metazoa</taxon>
        <taxon>Ecdysozoa</taxon>
        <taxon>Nematoda</taxon>
        <taxon>Chromadorea</taxon>
        <taxon>Rhabditida</taxon>
        <taxon>Tylenchina</taxon>
        <taxon>Panagrolaimomorpha</taxon>
        <taxon>Panagrolaimoidea</taxon>
        <taxon>Panagrolaimidae</taxon>
        <taxon>Panagrolaimus</taxon>
    </lineage>
</organism>
<dbReference type="AlphaFoldDB" id="A0A914YD12"/>
<proteinExistence type="predicted"/>
<evidence type="ECO:0000313" key="1">
    <source>
        <dbReference type="Proteomes" id="UP000887577"/>
    </source>
</evidence>
<dbReference type="CDD" id="cd21115">
    <property type="entry name" value="legumain_C"/>
    <property type="match status" value="1"/>
</dbReference>
<dbReference type="InterPro" id="IPR046427">
    <property type="entry name" value="Legumain_prodom_sf"/>
</dbReference>